<evidence type="ECO:0000256" key="2">
    <source>
        <dbReference type="ARBA" id="ARBA00022448"/>
    </source>
</evidence>
<dbReference type="PROSITE" id="PS51354">
    <property type="entry name" value="GLUTAREDOXIN_2"/>
    <property type="match status" value="1"/>
</dbReference>
<dbReference type="Gene3D" id="3.40.30.10">
    <property type="entry name" value="Glutaredoxin"/>
    <property type="match status" value="1"/>
</dbReference>
<keyword evidence="2 4" id="KW-0813">Transport</keyword>
<evidence type="ECO:0000259" key="5">
    <source>
        <dbReference type="Pfam" id="PF00462"/>
    </source>
</evidence>
<evidence type="ECO:0000256" key="4">
    <source>
        <dbReference type="RuleBase" id="RU364065"/>
    </source>
</evidence>
<dbReference type="Pfam" id="PF00462">
    <property type="entry name" value="Glutaredoxin"/>
    <property type="match status" value="1"/>
</dbReference>
<dbReference type="InterPro" id="IPR014025">
    <property type="entry name" value="Glutaredoxin_subgr"/>
</dbReference>
<keyword evidence="4" id="KW-0676">Redox-active center</keyword>
<gene>
    <name evidence="6" type="primary">grxC</name>
    <name evidence="6" type="ORF">DC082_09940</name>
</gene>
<proteinExistence type="inferred from homology"/>
<dbReference type="PANTHER" id="PTHR45694:SF18">
    <property type="entry name" value="GLUTAREDOXIN-1-RELATED"/>
    <property type="match status" value="1"/>
</dbReference>
<dbReference type="AlphaFoldDB" id="A0A2U2AHW0"/>
<accession>A0A2U2AHW0</accession>
<comment type="similarity">
    <text evidence="1 4">Belongs to the glutaredoxin family.</text>
</comment>
<dbReference type="NCBIfam" id="TIGR02181">
    <property type="entry name" value="GRX_bact"/>
    <property type="match status" value="1"/>
</dbReference>
<evidence type="ECO:0000256" key="3">
    <source>
        <dbReference type="ARBA" id="ARBA00022982"/>
    </source>
</evidence>
<dbReference type="InterPro" id="IPR036249">
    <property type="entry name" value="Thioredoxin-like_sf"/>
</dbReference>
<evidence type="ECO:0000313" key="6">
    <source>
        <dbReference type="EMBL" id="PWD82246.1"/>
    </source>
</evidence>
<protein>
    <recommendedName>
        <fullName evidence="4">Glutaredoxin</fullName>
    </recommendedName>
</protein>
<dbReference type="GO" id="GO:0034599">
    <property type="term" value="P:cellular response to oxidative stress"/>
    <property type="evidence" value="ECO:0007669"/>
    <property type="project" value="TreeGrafter"/>
</dbReference>
<dbReference type="Proteomes" id="UP000244948">
    <property type="component" value="Unassembled WGS sequence"/>
</dbReference>
<feature type="domain" description="Glutaredoxin" evidence="5">
    <location>
        <begin position="4"/>
        <end position="63"/>
    </location>
</feature>
<dbReference type="GO" id="GO:0045454">
    <property type="term" value="P:cell redox homeostasis"/>
    <property type="evidence" value="ECO:0007669"/>
    <property type="project" value="InterPro"/>
</dbReference>
<dbReference type="SUPFAM" id="SSF52833">
    <property type="entry name" value="Thioredoxin-like"/>
    <property type="match status" value="1"/>
</dbReference>
<dbReference type="GO" id="GO:0005737">
    <property type="term" value="C:cytoplasm"/>
    <property type="evidence" value="ECO:0007669"/>
    <property type="project" value="TreeGrafter"/>
</dbReference>
<dbReference type="PRINTS" id="PR00160">
    <property type="entry name" value="GLUTAREDOXIN"/>
</dbReference>
<keyword evidence="4" id="KW-0963">Cytoplasm</keyword>
<dbReference type="RefSeq" id="WP_094568429.1">
    <property type="nucleotide sequence ID" value="NZ_BMXZ01000006.1"/>
</dbReference>
<dbReference type="InterPro" id="IPR011900">
    <property type="entry name" value="GRX_bact"/>
</dbReference>
<dbReference type="InterPro" id="IPR002109">
    <property type="entry name" value="Glutaredoxin"/>
</dbReference>
<keyword evidence="3 4" id="KW-0249">Electron transport</keyword>
<dbReference type="GO" id="GO:0015038">
    <property type="term" value="F:glutathione disulfide oxidoreductase activity"/>
    <property type="evidence" value="ECO:0007669"/>
    <property type="project" value="UniProtKB-UniRule"/>
</dbReference>
<evidence type="ECO:0000313" key="7">
    <source>
        <dbReference type="Proteomes" id="UP000244948"/>
    </source>
</evidence>
<evidence type="ECO:0000256" key="1">
    <source>
        <dbReference type="ARBA" id="ARBA00007787"/>
    </source>
</evidence>
<name>A0A2U2AHW0_9GAMM</name>
<dbReference type="PANTHER" id="PTHR45694">
    <property type="entry name" value="GLUTAREDOXIN 2"/>
    <property type="match status" value="1"/>
</dbReference>
<comment type="caution">
    <text evidence="6">The sequence shown here is derived from an EMBL/GenBank/DDBJ whole genome shotgun (WGS) entry which is preliminary data.</text>
</comment>
<keyword evidence="7" id="KW-1185">Reference proteome</keyword>
<reference evidence="6 7" key="1">
    <citation type="journal article" date="2018" name="Genome Announc.">
        <title>Ignatzschineria cameli sp. nov., isolated from necrotic foot tissue of dromedaries (Camelus dromedarius) and associated maggots (Wohlfahrtia species) in Dubai.</title>
        <authorList>
            <person name="Tsang C.C."/>
            <person name="Tang J.Y."/>
            <person name="Fong J.Y."/>
            <person name="Kinne J."/>
            <person name="Lee H.H."/>
            <person name="Joseph M."/>
            <person name="Jose S."/>
            <person name="Schuster R.K."/>
            <person name="Tang Y."/>
            <person name="Sivakumar S."/>
            <person name="Chen J.H."/>
            <person name="Teng J.L."/>
            <person name="Lau S.K."/>
            <person name="Wernery U."/>
            <person name="Woo P.C."/>
        </authorList>
    </citation>
    <scope>NUCLEOTIDE SEQUENCE [LARGE SCALE GENOMIC DNA]</scope>
    <source>
        <strain evidence="6 7">KCTC 22643</strain>
    </source>
</reference>
<sequence>MKKVEVYFKTTCGYCRRAFEILARHGVEPVKIDVDSDPKLWEECQKRSGRNTVPQIFIGDYHVGGCDDLMMLETRGQLDDYLSGKLPQ</sequence>
<dbReference type="EMBL" id="QEWR01000008">
    <property type="protein sequence ID" value="PWD82246.1"/>
    <property type="molecule type" value="Genomic_DNA"/>
</dbReference>
<comment type="function">
    <text evidence="4">Has a glutathione-disulfide oxidoreductase activity in the presence of NADPH and glutathione reductase. Reduces low molecular weight disulfides and proteins.</text>
</comment>
<organism evidence="6 7">
    <name type="scientific">Ignatzschineria indica</name>
    <dbReference type="NCBI Taxonomy" id="472583"/>
    <lineage>
        <taxon>Bacteria</taxon>
        <taxon>Pseudomonadati</taxon>
        <taxon>Pseudomonadota</taxon>
        <taxon>Gammaproteobacteria</taxon>
        <taxon>Cardiobacteriales</taxon>
        <taxon>Ignatzschineriaceae</taxon>
        <taxon>Ignatzschineria</taxon>
    </lineage>
</organism>